<reference evidence="1" key="1">
    <citation type="journal article" date="2021" name="Proc. Natl. Acad. Sci. U.S.A.">
        <title>A Catalog of Tens of Thousands of Viruses from Human Metagenomes Reveals Hidden Associations with Chronic Diseases.</title>
        <authorList>
            <person name="Tisza M.J."/>
            <person name="Buck C.B."/>
        </authorList>
    </citation>
    <scope>NUCLEOTIDE SEQUENCE</scope>
    <source>
        <strain evidence="1">CtLx49</strain>
    </source>
</reference>
<name>A0A8S5UV10_9CAUD</name>
<evidence type="ECO:0000313" key="1">
    <source>
        <dbReference type="EMBL" id="DAF98328.1"/>
    </source>
</evidence>
<organism evidence="1">
    <name type="scientific">Myoviridae sp. ctLx49</name>
    <dbReference type="NCBI Taxonomy" id="2825086"/>
    <lineage>
        <taxon>Viruses</taxon>
        <taxon>Duplodnaviria</taxon>
        <taxon>Heunggongvirae</taxon>
        <taxon>Uroviricota</taxon>
        <taxon>Caudoviricetes</taxon>
    </lineage>
</organism>
<proteinExistence type="predicted"/>
<sequence>MWLSEIRRKSEQSLTLPDISVSAEGDINLETASARICIKNSGEIVIEGTVSVNGRAI</sequence>
<protein>
    <submittedName>
        <fullName evidence="1">Uncharacterized protein</fullName>
    </submittedName>
</protein>
<accession>A0A8S5UV10</accession>
<dbReference type="EMBL" id="BK016145">
    <property type="protein sequence ID" value="DAF98328.1"/>
    <property type="molecule type" value="Genomic_DNA"/>
</dbReference>